<dbReference type="InterPro" id="IPR013449">
    <property type="entry name" value="Rhamnulokinase"/>
</dbReference>
<evidence type="ECO:0000256" key="6">
    <source>
        <dbReference type="ARBA" id="ARBA00023157"/>
    </source>
</evidence>
<dbReference type="GO" id="GO:0004370">
    <property type="term" value="F:glycerol kinase activity"/>
    <property type="evidence" value="ECO:0007669"/>
    <property type="project" value="TreeGrafter"/>
</dbReference>
<proteinExistence type="inferred from homology"/>
<dbReference type="InterPro" id="IPR018484">
    <property type="entry name" value="FGGY_N"/>
</dbReference>
<evidence type="ECO:0000259" key="9">
    <source>
        <dbReference type="Pfam" id="PF02782"/>
    </source>
</evidence>
<name>A0A1J5RU02_9ZZZZ</name>
<dbReference type="GO" id="GO:0019301">
    <property type="term" value="P:rhamnose catabolic process"/>
    <property type="evidence" value="ECO:0007669"/>
    <property type="project" value="InterPro"/>
</dbReference>
<evidence type="ECO:0000313" key="10">
    <source>
        <dbReference type="EMBL" id="OIQ95556.1"/>
    </source>
</evidence>
<feature type="domain" description="Carbohydrate kinase FGGY N-terminal" evidence="8">
    <location>
        <begin position="21"/>
        <end position="251"/>
    </location>
</feature>
<keyword evidence="2 10" id="KW-0808">Transferase</keyword>
<dbReference type="InterPro" id="IPR018485">
    <property type="entry name" value="FGGY_C"/>
</dbReference>
<evidence type="ECO:0000256" key="3">
    <source>
        <dbReference type="ARBA" id="ARBA00022741"/>
    </source>
</evidence>
<dbReference type="Gene3D" id="3.30.420.40">
    <property type="match status" value="2"/>
</dbReference>
<dbReference type="GO" id="GO:0005524">
    <property type="term" value="F:ATP binding"/>
    <property type="evidence" value="ECO:0007669"/>
    <property type="project" value="UniProtKB-KW"/>
</dbReference>
<evidence type="ECO:0000256" key="4">
    <source>
        <dbReference type="ARBA" id="ARBA00022777"/>
    </source>
</evidence>
<dbReference type="SUPFAM" id="SSF53067">
    <property type="entry name" value="Actin-like ATPase domain"/>
    <property type="match status" value="2"/>
</dbReference>
<dbReference type="EC" id="2.7.1.5" evidence="10"/>
<dbReference type="GO" id="GO:0008993">
    <property type="term" value="F:rhamnulokinase activity"/>
    <property type="evidence" value="ECO:0007669"/>
    <property type="project" value="UniProtKB-EC"/>
</dbReference>
<dbReference type="EMBL" id="MLJW01000164">
    <property type="protein sequence ID" value="OIQ95556.1"/>
    <property type="molecule type" value="Genomic_DNA"/>
</dbReference>
<dbReference type="PANTHER" id="PTHR10196:SF93">
    <property type="entry name" value="L-RHAMNULOKINASE"/>
    <property type="match status" value="1"/>
</dbReference>
<evidence type="ECO:0000259" key="8">
    <source>
        <dbReference type="Pfam" id="PF00370"/>
    </source>
</evidence>
<organism evidence="10">
    <name type="scientific">mine drainage metagenome</name>
    <dbReference type="NCBI Taxonomy" id="410659"/>
    <lineage>
        <taxon>unclassified sequences</taxon>
        <taxon>metagenomes</taxon>
        <taxon>ecological metagenomes</taxon>
    </lineage>
</organism>
<comment type="caution">
    <text evidence="10">The sequence shown here is derived from an EMBL/GenBank/DDBJ whole genome shotgun (WGS) entry which is preliminary data.</text>
</comment>
<evidence type="ECO:0000256" key="2">
    <source>
        <dbReference type="ARBA" id="ARBA00022679"/>
    </source>
</evidence>
<dbReference type="PANTHER" id="PTHR10196">
    <property type="entry name" value="SUGAR KINASE"/>
    <property type="match status" value="1"/>
</dbReference>
<dbReference type="InterPro" id="IPR043129">
    <property type="entry name" value="ATPase_NBD"/>
</dbReference>
<protein>
    <submittedName>
        <fullName evidence="10">Rhamnulokinase</fullName>
        <ecNumber evidence="10">2.7.1.5</ecNumber>
    </submittedName>
</protein>
<dbReference type="GO" id="GO:0006071">
    <property type="term" value="P:glycerol metabolic process"/>
    <property type="evidence" value="ECO:0007669"/>
    <property type="project" value="TreeGrafter"/>
</dbReference>
<evidence type="ECO:0000256" key="7">
    <source>
        <dbReference type="ARBA" id="ARBA00023308"/>
    </source>
</evidence>
<keyword evidence="7" id="KW-0684">Rhamnose metabolism</keyword>
<keyword evidence="4 10" id="KW-0418">Kinase</keyword>
<dbReference type="CDD" id="cd07771">
    <property type="entry name" value="ASKHA_NBD_FGGY_RhaB-like"/>
    <property type="match status" value="1"/>
</dbReference>
<dbReference type="GO" id="GO:0005829">
    <property type="term" value="C:cytosol"/>
    <property type="evidence" value="ECO:0007669"/>
    <property type="project" value="TreeGrafter"/>
</dbReference>
<dbReference type="Pfam" id="PF02782">
    <property type="entry name" value="FGGY_C"/>
    <property type="match status" value="1"/>
</dbReference>
<feature type="domain" description="Carbohydrate kinase FGGY C-terminal" evidence="9">
    <location>
        <begin position="267"/>
        <end position="459"/>
    </location>
</feature>
<evidence type="ECO:0000256" key="1">
    <source>
        <dbReference type="ARBA" id="ARBA00009156"/>
    </source>
</evidence>
<gene>
    <name evidence="10" type="primary">rhaB_3</name>
    <name evidence="10" type="ORF">GALL_224280</name>
</gene>
<keyword evidence="6" id="KW-1015">Disulfide bond</keyword>
<accession>A0A1J5RU02</accession>
<keyword evidence="3" id="KW-0547">Nucleotide-binding</keyword>
<evidence type="ECO:0000256" key="5">
    <source>
        <dbReference type="ARBA" id="ARBA00022840"/>
    </source>
</evidence>
<reference evidence="10" key="1">
    <citation type="submission" date="2016-10" db="EMBL/GenBank/DDBJ databases">
        <title>Sequence of Gallionella enrichment culture.</title>
        <authorList>
            <person name="Poehlein A."/>
            <person name="Muehling M."/>
            <person name="Daniel R."/>
        </authorList>
    </citation>
    <scope>NUCLEOTIDE SEQUENCE</scope>
</reference>
<sequence length="490" mass="53140">MSLARKPQPHRRTNPGSVVCAAVDCGATSGRVIVGRWSDSGLHLEEVHRFPNGFHSIGGRDYWDFAGIWEQIRAGLSEAARRFPNLASVGVDFWGVDHALVDRTGRLVYPVHAYRDTRTEPGRLRLARRGLPALYRATGIPNLFYNSSLQLEESLRSHPGLRSVARRCLFLPDYVNFLLCGVMAAEVSIASTSQLLSVKGLRFSDYALRRFGVPRSWFPRVRRAGGVLGPVRGLSGLERVSVVCVPGHDTACAYAAMPASMQGGDLFLSSGTWSLVGCESDQPFLSDEALSAGVTNERLGDGRFAPQMSFAGLWLLERVLQESGRILSGDAAWDAFFGEVGRLPEPAALVGVRDPSLANPTSMRDALARLLRRSRKAVVPNDAVGWARLIVSSLGAAHAGALRQFERLSGRRFHRILITGGGARNRLLCQATADHAGLPVHAIAGEGTAAGNLAHQLVALGAVESIATFRRLWLRNSPPRIHLPATSRRG</sequence>
<dbReference type="AlphaFoldDB" id="A0A1J5RU02"/>
<comment type="similarity">
    <text evidence="1">Belongs to the FGGY kinase family.</text>
</comment>
<dbReference type="Pfam" id="PF00370">
    <property type="entry name" value="FGGY_N"/>
    <property type="match status" value="1"/>
</dbReference>
<keyword evidence="5" id="KW-0067">ATP-binding</keyword>